<evidence type="ECO:0008006" key="3">
    <source>
        <dbReference type="Google" id="ProtNLM"/>
    </source>
</evidence>
<dbReference type="eggNOG" id="arCOG10473">
    <property type="taxonomic scope" value="Archaea"/>
</dbReference>
<reference evidence="1 2" key="1">
    <citation type="submission" date="2007-10" db="EMBL/GenBank/DDBJ databases">
        <title>Complete sequence of Caldivirga maquilingensis IC-167.</title>
        <authorList>
            <consortium name="US DOE Joint Genome Institute"/>
            <person name="Copeland A."/>
            <person name="Lucas S."/>
            <person name="Lapidus A."/>
            <person name="Barry K."/>
            <person name="Glavina del Rio T."/>
            <person name="Dalin E."/>
            <person name="Tice H."/>
            <person name="Pitluck S."/>
            <person name="Saunders E."/>
            <person name="Brettin T."/>
            <person name="Bruce D."/>
            <person name="Detter J.C."/>
            <person name="Han C."/>
            <person name="Schmutz J."/>
            <person name="Larimer F."/>
            <person name="Land M."/>
            <person name="Hauser L."/>
            <person name="Kyrpides N."/>
            <person name="Ivanova N."/>
            <person name="Biddle J.F."/>
            <person name="Zhang Z."/>
            <person name="Fitz-Gibbon S.T."/>
            <person name="Lowe T.M."/>
            <person name="Saltikov C."/>
            <person name="House C.H."/>
            <person name="Richardson P."/>
        </authorList>
    </citation>
    <scope>NUCLEOTIDE SEQUENCE [LARGE SCALE GENOMIC DNA]</scope>
    <source>
        <strain evidence="2">ATCC 700844 / DSM 13496 / JCM 10307 / IC-167</strain>
    </source>
</reference>
<dbReference type="KEGG" id="cma:Cmaq_0305"/>
<sequence length="69" mass="8371">MVKCPVCGRDYQNTLSLLKHVRLKSRYDESHRVLWSEYVKFKSVNDGYEDMFTETDIFREFLKQRKASF</sequence>
<protein>
    <recommendedName>
        <fullName evidence="3">C2H2-type domain-containing protein</fullName>
    </recommendedName>
</protein>
<name>A8MB63_CALMQ</name>
<dbReference type="HOGENOM" id="CLU_2784335_0_0_2"/>
<evidence type="ECO:0000313" key="2">
    <source>
        <dbReference type="Proteomes" id="UP000001137"/>
    </source>
</evidence>
<organism evidence="1 2">
    <name type="scientific">Caldivirga maquilingensis (strain ATCC 700844 / DSM 13496 / JCM 10307 / IC-167)</name>
    <dbReference type="NCBI Taxonomy" id="397948"/>
    <lineage>
        <taxon>Archaea</taxon>
        <taxon>Thermoproteota</taxon>
        <taxon>Thermoprotei</taxon>
        <taxon>Thermoproteales</taxon>
        <taxon>Thermoproteaceae</taxon>
        <taxon>Caldivirga</taxon>
    </lineage>
</organism>
<evidence type="ECO:0000313" key="1">
    <source>
        <dbReference type="EMBL" id="ABW01153.1"/>
    </source>
</evidence>
<gene>
    <name evidence="1" type="ordered locus">Cmaq_0305</name>
</gene>
<dbReference type="STRING" id="397948.Cmaq_0305"/>
<dbReference type="RefSeq" id="WP_012185373.1">
    <property type="nucleotide sequence ID" value="NC_009954.1"/>
</dbReference>
<dbReference type="GeneID" id="5708939"/>
<dbReference type="AlphaFoldDB" id="A8MB63"/>
<dbReference type="EMBL" id="CP000852">
    <property type="protein sequence ID" value="ABW01153.1"/>
    <property type="molecule type" value="Genomic_DNA"/>
</dbReference>
<dbReference type="OrthoDB" id="24095at2157"/>
<dbReference type="Proteomes" id="UP000001137">
    <property type="component" value="Chromosome"/>
</dbReference>
<accession>A8MB63</accession>
<proteinExistence type="predicted"/>
<keyword evidence="2" id="KW-1185">Reference proteome</keyword>